<dbReference type="SMART" id="SM00869">
    <property type="entry name" value="Autotransporter"/>
    <property type="match status" value="1"/>
</dbReference>
<dbReference type="Gene3D" id="2.160.20.20">
    <property type="match status" value="1"/>
</dbReference>
<protein>
    <submittedName>
        <fullName evidence="8">S6 family peptidase</fullName>
    </submittedName>
</protein>
<dbReference type="InterPro" id="IPR005546">
    <property type="entry name" value="Autotransporte_beta"/>
</dbReference>
<feature type="chain" id="PRO_5043914075" evidence="6">
    <location>
        <begin position="20"/>
        <end position="1345"/>
    </location>
</feature>
<evidence type="ECO:0000256" key="3">
    <source>
        <dbReference type="ARBA" id="ARBA00022525"/>
    </source>
</evidence>
<dbReference type="Pfam" id="PF02395">
    <property type="entry name" value="Peptidase_S6"/>
    <property type="match status" value="1"/>
</dbReference>
<accession>A0AAW8CG70</accession>
<evidence type="ECO:0000256" key="4">
    <source>
        <dbReference type="ARBA" id="ARBA00022729"/>
    </source>
</evidence>
<keyword evidence="3" id="KW-0964">Secreted</keyword>
<keyword evidence="4 6" id="KW-0732">Signal</keyword>
<evidence type="ECO:0000256" key="6">
    <source>
        <dbReference type="SAM" id="SignalP"/>
    </source>
</evidence>
<dbReference type="SUPFAM" id="SSF103515">
    <property type="entry name" value="Autotransporter"/>
    <property type="match status" value="1"/>
</dbReference>
<dbReference type="GO" id="GO:0005576">
    <property type="term" value="C:extracellular region"/>
    <property type="evidence" value="ECO:0007669"/>
    <property type="project" value="UniProtKB-SubCell"/>
</dbReference>
<dbReference type="GO" id="GO:0030313">
    <property type="term" value="C:cell envelope"/>
    <property type="evidence" value="ECO:0007669"/>
    <property type="project" value="UniProtKB-SubCell"/>
</dbReference>
<evidence type="ECO:0000313" key="9">
    <source>
        <dbReference type="Proteomes" id="UP001230466"/>
    </source>
</evidence>
<gene>
    <name evidence="8" type="ORF">QJU78_02365</name>
</gene>
<dbReference type="GO" id="GO:0004175">
    <property type="term" value="F:endopeptidase activity"/>
    <property type="evidence" value="ECO:0007669"/>
    <property type="project" value="InterPro"/>
</dbReference>
<sequence>MKKLQFSFLALFVASYVHSQTLDLNNFTYRDYLDFGQNRGKFIPSQAPLTYEGKNGITQTFEKIPDFSHRSRSGATTSLGRNYVTTAHHVVVSAFKDSKQLTGEFKEPNAYLPLMQTWGLSQYDFGVKNNKPRDHKEYGIDTSYFRASKYIIEGKVDPAFVEDNIAQNNDIQKRKDLYAECESMPFNDTKKKCWEEYDEPNSDINGFKQTSKEKLKKYYSKFNEAYQSGRGALTLKKEGFICQKEGEDCVISNMTNALSGGVWKIVTDVPENFGDLNFYSFFNFKEYGGKREGFIFRPFMTKPNTRNDQLVKFKSGLFRGDSGSGIVAWDEDKQKWVLLGVTSAGGLTNEHADFSITIQEEFNDYKKNFEHSFNQSVNQSDLQPNKDNIFKVAQHFSLNSDLNLATGGLVFTTGQNILDGNNHNISEIAGVDVEKGAELTLNNVVLNNKDLHKVGDGSLIVDAQTNGNLRFGSGEVILKNSNAFDKIYNTGGKLKLDSHFNVQDNLFFGDRGGILDLNSQSLSIKNFSVNNNRALIQNSHNMPSTLTIENSEENKNLIHAFIGGEIYNKISKIDINPNNDNNIFDGGFNIDGEVNVLAGKTLNLQGHPTLHAYFKGVNSKQDFTEIIKNHPDFVLPKKPANPCSPEASTNKLEQYYVNSNQREKVCLNYLSLKLDGIDLSRPNRLEQTDWDFREYKAKNITLKKGATLNLTKSSATTANITATNATVNIGGNLTHYIDKFDGENTYKNGYSFQQDVESKNIDAGTVIFNGNITQKSGNINANNAQMVVDSFILDNGVFNAQNNTQSTIKNFTLLNNNTVTTDASILNIENLNIDAVSNNQLSANMNISGILDLKNVGKDDSTLKDTENDLVAVRNNKKITFKSNSKISVTFSEFLKANSQKLKLDTVYKLIVANDLDDQRQVREINFKNQLDQDIKSYNKTEGNAIYVIFKDKNLPDATENKSTPTPDVIVEEKPTLVPKKPDIQISSKYQAIYEAFDKRGIDKLALNSAYKNNFDKAIFAYQTGEKNAQSQLDNVLKQADDYLQKFANIPNTIAPQILWNNYTKINQRMQTMWQNKVLDNDLWVDVNGIITKNSYHNLNLGGITLGYDHRRNLEKGNSLIGGFLSYQGGIANNDFYNSDIHTLSLGGYANYIYNNLFEVGGQVNAIYENHSPTYKKLSFLQQDLSSRYSAYSVGLNLHYKHNVYQNTIANYTHTLKPVATLGVLYSRIGTQKTAVLKQQKSNVIHTRIGGGLEYSIANKNTYYNLNAMVKKEFNYQDDKAISFVNMSEFSPYSIKRSNPVRFELNFDAGINLNKQISLQLLLGGFVTDKKDLGLNSTLKFNVEF</sequence>
<evidence type="ECO:0000313" key="8">
    <source>
        <dbReference type="EMBL" id="MDP8186624.1"/>
    </source>
</evidence>
<comment type="subcellular location">
    <subcellularLocation>
        <location evidence="1">Cell envelope</location>
    </subcellularLocation>
    <subcellularLocation>
        <location evidence="2">Secreted</location>
    </subcellularLocation>
</comment>
<organism evidence="8 9">
    <name type="scientific">Pasteurella atlantica</name>
    <dbReference type="NCBI Taxonomy" id="2827233"/>
    <lineage>
        <taxon>Bacteria</taxon>
        <taxon>Pseudomonadati</taxon>
        <taxon>Pseudomonadota</taxon>
        <taxon>Gammaproteobacteria</taxon>
        <taxon>Pasteurellales</taxon>
        <taxon>Pasteurellaceae</taxon>
        <taxon>Pasteurella</taxon>
    </lineage>
</organism>
<dbReference type="InterPro" id="IPR036709">
    <property type="entry name" value="Autotransporte_beta_dom_sf"/>
</dbReference>
<dbReference type="PROSITE" id="PS51691">
    <property type="entry name" value="PEPTIDASE_S6"/>
    <property type="match status" value="1"/>
</dbReference>
<name>A0AAW8CG70_9PAST</name>
<dbReference type="EMBL" id="JASAYJ010000003">
    <property type="protein sequence ID" value="MDP8186624.1"/>
    <property type="molecule type" value="Genomic_DNA"/>
</dbReference>
<proteinExistence type="predicted"/>
<evidence type="ECO:0000256" key="5">
    <source>
        <dbReference type="ARBA" id="ARBA00022801"/>
    </source>
</evidence>
<evidence type="ECO:0000256" key="1">
    <source>
        <dbReference type="ARBA" id="ARBA00004196"/>
    </source>
</evidence>
<comment type="caution">
    <text evidence="8">The sequence shown here is derived from an EMBL/GenBank/DDBJ whole genome shotgun (WGS) entry which is preliminary data.</text>
</comment>
<reference evidence="8" key="1">
    <citation type="journal article" date="2023" name="Front. Microbiol.">
        <title>Phylogeography and host specificity of Pasteurellaceae pathogenic to sea-farmed fish in the north-east Atlantic.</title>
        <authorList>
            <person name="Gulla S."/>
            <person name="Colquhoun D.J."/>
            <person name="Olsen A.B."/>
            <person name="Spilsberg B."/>
            <person name="Lagesen K."/>
            <person name="Aakesson C.P."/>
            <person name="Strom S."/>
            <person name="Manji F."/>
            <person name="Birkbeck T.H."/>
            <person name="Nilsen H.K."/>
        </authorList>
    </citation>
    <scope>NUCLEOTIDE SEQUENCE</scope>
    <source>
        <strain evidence="8">VIB1234</strain>
    </source>
</reference>
<feature type="signal peptide" evidence="6">
    <location>
        <begin position="1"/>
        <end position="19"/>
    </location>
</feature>
<dbReference type="Proteomes" id="UP001230466">
    <property type="component" value="Unassembled WGS sequence"/>
</dbReference>
<evidence type="ECO:0000259" key="7">
    <source>
        <dbReference type="PROSITE" id="PS51691"/>
    </source>
</evidence>
<dbReference type="Gene3D" id="2.40.128.130">
    <property type="entry name" value="Autotransporter beta-domain"/>
    <property type="match status" value="1"/>
</dbReference>
<evidence type="ECO:0000256" key="2">
    <source>
        <dbReference type="ARBA" id="ARBA00004613"/>
    </source>
</evidence>
<dbReference type="RefSeq" id="WP_211597285.1">
    <property type="nucleotide sequence ID" value="NZ_JAGRQI010000003.1"/>
</dbReference>
<feature type="domain" description="Peptidase S6" evidence="7">
    <location>
        <begin position="21"/>
        <end position="364"/>
    </location>
</feature>
<dbReference type="InterPro" id="IPR012332">
    <property type="entry name" value="Autotransporter_pectin_lyase_C"/>
</dbReference>
<dbReference type="InterPro" id="IPR030396">
    <property type="entry name" value="Peptidase_S6_dom"/>
</dbReference>
<keyword evidence="5" id="KW-0378">Hydrolase</keyword>